<gene>
    <name evidence="1" type="ORF">ACFO5O_01870</name>
</gene>
<reference evidence="2" key="1">
    <citation type="journal article" date="2019" name="Int. J. Syst. Evol. Microbiol.">
        <title>The Global Catalogue of Microorganisms (GCM) 10K type strain sequencing project: providing services to taxonomists for standard genome sequencing and annotation.</title>
        <authorList>
            <consortium name="The Broad Institute Genomics Platform"/>
            <consortium name="The Broad Institute Genome Sequencing Center for Infectious Disease"/>
            <person name="Wu L."/>
            <person name="Ma J."/>
        </authorList>
    </citation>
    <scope>NUCLEOTIDE SEQUENCE [LARGE SCALE GENOMIC DNA]</scope>
    <source>
        <strain evidence="2">CCUG 63682</strain>
    </source>
</reference>
<keyword evidence="1" id="KW-0413">Isomerase</keyword>
<protein>
    <submittedName>
        <fullName evidence="1">Peptidyl-prolyl cis-trans isomerase</fullName>
    </submittedName>
</protein>
<dbReference type="SUPFAM" id="SSF109998">
    <property type="entry name" value="Triger factor/SurA peptide-binding domain-like"/>
    <property type="match status" value="1"/>
</dbReference>
<evidence type="ECO:0000313" key="2">
    <source>
        <dbReference type="Proteomes" id="UP001595953"/>
    </source>
</evidence>
<proteinExistence type="predicted"/>
<evidence type="ECO:0000313" key="1">
    <source>
        <dbReference type="EMBL" id="MFC4721054.1"/>
    </source>
</evidence>
<dbReference type="GO" id="GO:0016853">
    <property type="term" value="F:isomerase activity"/>
    <property type="evidence" value="ECO:0007669"/>
    <property type="project" value="UniProtKB-KW"/>
</dbReference>
<dbReference type="EMBL" id="JBHSGP010000004">
    <property type="protein sequence ID" value="MFC4721054.1"/>
    <property type="molecule type" value="Genomic_DNA"/>
</dbReference>
<name>A0ABV9N1A0_9FLAO</name>
<dbReference type="Proteomes" id="UP001595953">
    <property type="component" value="Unassembled WGS sequence"/>
</dbReference>
<dbReference type="RefSeq" id="WP_387960388.1">
    <property type="nucleotide sequence ID" value="NZ_JBHSGP010000004.1"/>
</dbReference>
<accession>A0ABV9N1A0</accession>
<sequence>MTHKHYFILALSICISSCVYFKETDDRVPVARVNDSYIYEEDIRDLIAEGTPAEDSALIVNSFINRWATQRLLMEGAILNLPEEKQKDFNKLVTQYKNDLFTKAYLDALVNKNLDTRVTEEQAKEVYEANRETFKLNEELVKFRYISLPQNALNIDVVERRFKRFNEEDKRYLDSIAVQFKAYSLNDSIWIKLSQIANKIPAINADNKKELLKKSNFLQLKDSLGLYLMQINDVLFQNDYAPLEYVKPTIDQIVINKRKLELIKQLEKDITKDAIKNNQFEIYN</sequence>
<keyword evidence="2" id="KW-1185">Reference proteome</keyword>
<organism evidence="1 2">
    <name type="scientific">Geojedonia litorea</name>
    <dbReference type="NCBI Taxonomy" id="1268269"/>
    <lineage>
        <taxon>Bacteria</taxon>
        <taxon>Pseudomonadati</taxon>
        <taxon>Bacteroidota</taxon>
        <taxon>Flavobacteriia</taxon>
        <taxon>Flavobacteriales</taxon>
        <taxon>Flavobacteriaceae</taxon>
        <taxon>Geojedonia</taxon>
    </lineage>
</organism>
<comment type="caution">
    <text evidence="1">The sequence shown here is derived from an EMBL/GenBank/DDBJ whole genome shotgun (WGS) entry which is preliminary data.</text>
</comment>
<dbReference type="InterPro" id="IPR027304">
    <property type="entry name" value="Trigger_fact/SurA_dom_sf"/>
</dbReference>